<evidence type="ECO:0000313" key="4">
    <source>
        <dbReference type="Proteomes" id="UP000076727"/>
    </source>
</evidence>
<evidence type="ECO:0000313" key="3">
    <source>
        <dbReference type="EMBL" id="KZT74344.1"/>
    </source>
</evidence>
<name>A0A165U3E7_9APHY</name>
<dbReference type="AlphaFoldDB" id="A0A165U3E7"/>
<gene>
    <name evidence="3" type="ORF">DAEQUDRAFT_660525</name>
</gene>
<feature type="coiled-coil region" evidence="1">
    <location>
        <begin position="160"/>
        <end position="208"/>
    </location>
</feature>
<keyword evidence="4" id="KW-1185">Reference proteome</keyword>
<feature type="region of interest" description="Disordered" evidence="2">
    <location>
        <begin position="436"/>
        <end position="484"/>
    </location>
</feature>
<proteinExistence type="predicted"/>
<organism evidence="3 4">
    <name type="scientific">Daedalea quercina L-15889</name>
    <dbReference type="NCBI Taxonomy" id="1314783"/>
    <lineage>
        <taxon>Eukaryota</taxon>
        <taxon>Fungi</taxon>
        <taxon>Dikarya</taxon>
        <taxon>Basidiomycota</taxon>
        <taxon>Agaricomycotina</taxon>
        <taxon>Agaricomycetes</taxon>
        <taxon>Polyporales</taxon>
        <taxon>Fomitopsis</taxon>
    </lineage>
</organism>
<dbReference type="STRING" id="1314783.A0A165U3E7"/>
<reference evidence="3 4" key="1">
    <citation type="journal article" date="2016" name="Mol. Biol. Evol.">
        <title>Comparative Genomics of Early-Diverging Mushroom-Forming Fungi Provides Insights into the Origins of Lignocellulose Decay Capabilities.</title>
        <authorList>
            <person name="Nagy L.G."/>
            <person name="Riley R."/>
            <person name="Tritt A."/>
            <person name="Adam C."/>
            <person name="Daum C."/>
            <person name="Floudas D."/>
            <person name="Sun H."/>
            <person name="Yadav J.S."/>
            <person name="Pangilinan J."/>
            <person name="Larsson K.H."/>
            <person name="Matsuura K."/>
            <person name="Barry K."/>
            <person name="Labutti K."/>
            <person name="Kuo R."/>
            <person name="Ohm R.A."/>
            <person name="Bhattacharya S.S."/>
            <person name="Shirouzu T."/>
            <person name="Yoshinaga Y."/>
            <person name="Martin F.M."/>
            <person name="Grigoriev I.V."/>
            <person name="Hibbett D.S."/>
        </authorList>
    </citation>
    <scope>NUCLEOTIDE SEQUENCE [LARGE SCALE GENOMIC DNA]</scope>
    <source>
        <strain evidence="3 4">L-15889</strain>
    </source>
</reference>
<evidence type="ECO:0000256" key="2">
    <source>
        <dbReference type="SAM" id="MobiDB-lite"/>
    </source>
</evidence>
<evidence type="ECO:0000256" key="1">
    <source>
        <dbReference type="SAM" id="Coils"/>
    </source>
</evidence>
<sequence length="614" mass="68378">MTPSYSRSASVRREIAFLRSQLGSTKTEKEEALKRLQAVKDAAKLSLEKSSKRYDLDLEDAINELKTKSRSSFEVVDKVQNSLPDVQELRQAVADAMRKLVDARNRVRELESTQSIDRTARQASSQSLSRAGAIGLYSTDLRCFRIIHLQTRGDNDTEKIRELTGELQEHKAREVAAEKEAESRDSRYQQLLQKLSSVEQRLEAVKVESEIRNEKYVNFVVRDSSYNILEERFEDQSITLRVTRESNGDLQERLITTEATHALQNTASQLDLKIKGQEGELGATLKDHEDKLKNQEELYRARIDAEEKRASRAEYDLAASRAMAQSLQENLATTSAEVQSLREQLDKALLPDPILAEENEEEKSFIKTLVQTSQAIHEQELITKGNDLRRRDNTIKELRAKMHVLESTLAKHLKAQAQTQAKMPPPAAENRSMINPAAWTSSDPSSSPPASGPQAPDRDMPSTNVDNTATAKSTPVPSSLPGRTIPIMPTALVQVTPVQGEIIGEQGKAMQTGLKTPSAYRPPAPELAAGPSGNQVAFSTLAMDSSDEIAEFDVPLATVLRKRDVIESPPRAADNVAASKPPLKRLVCFYLSVSLTTFQIIRYRGPRRVKLMNG</sequence>
<feature type="coiled-coil region" evidence="1">
    <location>
        <begin position="86"/>
        <end position="113"/>
    </location>
</feature>
<feature type="compositionally biased region" description="Low complexity" evidence="2">
    <location>
        <begin position="436"/>
        <end position="445"/>
    </location>
</feature>
<keyword evidence="1" id="KW-0175">Coiled coil</keyword>
<dbReference type="OrthoDB" id="3246510at2759"/>
<accession>A0A165U3E7</accession>
<dbReference type="Proteomes" id="UP000076727">
    <property type="component" value="Unassembled WGS sequence"/>
</dbReference>
<protein>
    <submittedName>
        <fullName evidence="3">Uncharacterized protein</fullName>
    </submittedName>
</protein>
<dbReference type="EMBL" id="KV429033">
    <property type="protein sequence ID" value="KZT74344.1"/>
    <property type="molecule type" value="Genomic_DNA"/>
</dbReference>
<feature type="compositionally biased region" description="Polar residues" evidence="2">
    <location>
        <begin position="461"/>
        <end position="477"/>
    </location>
</feature>
<feature type="coiled-coil region" evidence="1">
    <location>
        <begin position="289"/>
        <end position="344"/>
    </location>
</feature>